<evidence type="ECO:0000256" key="3">
    <source>
        <dbReference type="ARBA" id="ARBA00022553"/>
    </source>
</evidence>
<dbReference type="Pfam" id="PF02880">
    <property type="entry name" value="PGM_PMM_III"/>
    <property type="match status" value="1"/>
</dbReference>
<dbReference type="Gene3D" id="3.30.310.50">
    <property type="entry name" value="Alpha-D-phosphohexomutase, C-terminal domain"/>
    <property type="match status" value="1"/>
</dbReference>
<keyword evidence="4 7" id="KW-0479">Metal-binding</keyword>
<dbReference type="SUPFAM" id="SSF53738">
    <property type="entry name" value="Phosphoglucomutase, first 3 domains"/>
    <property type="match status" value="3"/>
</dbReference>
<evidence type="ECO:0000256" key="4">
    <source>
        <dbReference type="ARBA" id="ARBA00022723"/>
    </source>
</evidence>
<dbReference type="Pfam" id="PF02878">
    <property type="entry name" value="PGM_PMM_I"/>
    <property type="match status" value="1"/>
</dbReference>
<dbReference type="PRINTS" id="PR00509">
    <property type="entry name" value="PGMPMM"/>
</dbReference>
<gene>
    <name evidence="12" type="ORF">LZC94_42150</name>
</gene>
<name>A0ABZ2LXC7_9BACT</name>
<feature type="domain" description="Alpha-D-phosphohexomutase alpha/beta/alpha" evidence="11">
    <location>
        <begin position="263"/>
        <end position="374"/>
    </location>
</feature>
<reference evidence="12 13" key="1">
    <citation type="submission" date="2021-12" db="EMBL/GenBank/DDBJ databases">
        <title>Discovery of the Pendulisporaceae a myxobacterial family with distinct sporulation behavior and unique specialized metabolism.</title>
        <authorList>
            <person name="Garcia R."/>
            <person name="Popoff A."/>
            <person name="Bader C.D."/>
            <person name="Loehr J."/>
            <person name="Walesch S."/>
            <person name="Walt C."/>
            <person name="Boldt J."/>
            <person name="Bunk B."/>
            <person name="Haeckl F.J.F.P.J."/>
            <person name="Gunesch A.P."/>
            <person name="Birkelbach J."/>
            <person name="Nuebel U."/>
            <person name="Pietschmann T."/>
            <person name="Bach T."/>
            <person name="Mueller R."/>
        </authorList>
    </citation>
    <scope>NUCLEOTIDE SEQUENCE [LARGE SCALE GENOMIC DNA]</scope>
    <source>
        <strain evidence="12 13">MSr11954</strain>
    </source>
</reference>
<organism evidence="12 13">
    <name type="scientific">Pendulispora albinea</name>
    <dbReference type="NCBI Taxonomy" id="2741071"/>
    <lineage>
        <taxon>Bacteria</taxon>
        <taxon>Pseudomonadati</taxon>
        <taxon>Myxococcota</taxon>
        <taxon>Myxococcia</taxon>
        <taxon>Myxococcales</taxon>
        <taxon>Sorangiineae</taxon>
        <taxon>Pendulisporaceae</taxon>
        <taxon>Pendulispora</taxon>
    </lineage>
</organism>
<proteinExistence type="inferred from homology"/>
<dbReference type="SUPFAM" id="SSF55957">
    <property type="entry name" value="Phosphoglucomutase, C-terminal domain"/>
    <property type="match status" value="1"/>
</dbReference>
<feature type="domain" description="Alpha-D-phosphohexomutase alpha/beta/alpha" evidence="10">
    <location>
        <begin position="160"/>
        <end position="259"/>
    </location>
</feature>
<evidence type="ECO:0000256" key="6">
    <source>
        <dbReference type="ARBA" id="ARBA00023235"/>
    </source>
</evidence>
<comment type="similarity">
    <text evidence="2 7">Belongs to the phosphohexose mutase family.</text>
</comment>
<evidence type="ECO:0000313" key="12">
    <source>
        <dbReference type="EMBL" id="WXB14416.1"/>
    </source>
</evidence>
<dbReference type="PANTHER" id="PTHR43771:SF2">
    <property type="entry name" value="PHOSPHOMANNOMUTASE_PHOSPHOGLUCOMUTASE"/>
    <property type="match status" value="1"/>
</dbReference>
<dbReference type="RefSeq" id="WP_394824036.1">
    <property type="nucleotide sequence ID" value="NZ_CP089984.1"/>
</dbReference>
<dbReference type="InterPro" id="IPR016066">
    <property type="entry name" value="A-D-PHexomutase_CS"/>
</dbReference>
<dbReference type="Gene3D" id="3.40.120.10">
    <property type="entry name" value="Alpha-D-Glucose-1,6-Bisphosphate, subunit A, domain 3"/>
    <property type="match status" value="3"/>
</dbReference>
<dbReference type="InterPro" id="IPR005845">
    <property type="entry name" value="A-D-PHexomutase_a/b/a-II"/>
</dbReference>
<comment type="cofactor">
    <cofactor evidence="1">
        <name>Mg(2+)</name>
        <dbReference type="ChEBI" id="CHEBI:18420"/>
    </cofactor>
</comment>
<evidence type="ECO:0000259" key="9">
    <source>
        <dbReference type="Pfam" id="PF02878"/>
    </source>
</evidence>
<feature type="domain" description="Alpha-D-phosphohexomutase alpha/beta/alpha" evidence="9">
    <location>
        <begin position="8"/>
        <end position="128"/>
    </location>
</feature>
<feature type="domain" description="Alpha-D-phosphohexomutase C-terminal" evidence="8">
    <location>
        <begin position="379"/>
        <end position="457"/>
    </location>
</feature>
<dbReference type="Pfam" id="PF00408">
    <property type="entry name" value="PGM_PMM_IV"/>
    <property type="match status" value="1"/>
</dbReference>
<dbReference type="InterPro" id="IPR016055">
    <property type="entry name" value="A-D-PHexomutase_a/b/a-I/II/III"/>
</dbReference>
<dbReference type="Pfam" id="PF02879">
    <property type="entry name" value="PGM_PMM_II"/>
    <property type="match status" value="1"/>
</dbReference>
<evidence type="ECO:0000259" key="11">
    <source>
        <dbReference type="Pfam" id="PF02880"/>
    </source>
</evidence>
<dbReference type="InterPro" id="IPR005843">
    <property type="entry name" value="A-D-PHexomutase_C"/>
</dbReference>
<dbReference type="InterPro" id="IPR005841">
    <property type="entry name" value="Alpha-D-phosphohexomutase_SF"/>
</dbReference>
<dbReference type="InterPro" id="IPR005844">
    <property type="entry name" value="A-D-PHexomutase_a/b/a-I"/>
</dbReference>
<keyword evidence="5 7" id="KW-0460">Magnesium</keyword>
<evidence type="ECO:0000256" key="5">
    <source>
        <dbReference type="ARBA" id="ARBA00022842"/>
    </source>
</evidence>
<dbReference type="EMBL" id="CP089984">
    <property type="protein sequence ID" value="WXB14416.1"/>
    <property type="molecule type" value="Genomic_DNA"/>
</dbReference>
<dbReference type="InterPro" id="IPR005846">
    <property type="entry name" value="A-D-PHexomutase_a/b/a-III"/>
</dbReference>
<keyword evidence="13" id="KW-1185">Reference proteome</keyword>
<dbReference type="PANTHER" id="PTHR43771">
    <property type="entry name" value="PHOSPHOMANNOMUTASE"/>
    <property type="match status" value="1"/>
</dbReference>
<evidence type="ECO:0000259" key="8">
    <source>
        <dbReference type="Pfam" id="PF00408"/>
    </source>
</evidence>
<evidence type="ECO:0000259" key="10">
    <source>
        <dbReference type="Pfam" id="PF02879"/>
    </source>
</evidence>
<keyword evidence="3" id="KW-0597">Phosphoprotein</keyword>
<evidence type="ECO:0000256" key="2">
    <source>
        <dbReference type="ARBA" id="ARBA00010231"/>
    </source>
</evidence>
<dbReference type="Proteomes" id="UP001370348">
    <property type="component" value="Chromosome"/>
</dbReference>
<accession>A0ABZ2LXC7</accession>
<dbReference type="PROSITE" id="PS00710">
    <property type="entry name" value="PGM_PMM"/>
    <property type="match status" value="1"/>
</dbReference>
<dbReference type="InterPro" id="IPR036900">
    <property type="entry name" value="A-D-PHexomutase_C_sf"/>
</dbReference>
<evidence type="ECO:0000313" key="13">
    <source>
        <dbReference type="Proteomes" id="UP001370348"/>
    </source>
</evidence>
<protein>
    <submittedName>
        <fullName evidence="12">Phosphomannomutase/phosphoglucomutase</fullName>
    </submittedName>
</protein>
<sequence>MSFAPLRHIFREYDIRGVADRDLSDSLATALGRGLGTMLANADGSRTRLALGRDCRLSSPRLHDALIAGLTQVGIDVVDIGIVPTPLLYFAVHHLHTDGGIQITGSHNPGEDNGFKIMKGKASFYGPDIVSLFQLIEAQENENVVADRPGALEIVDVLPAYIEAVKARIKLPANVNLPFVVDAGNGAGGPTALAVMHALGLKPDPLYCEMDGRFPNHHPDPTVLANVQDLIDRVRTTGARVGIAYDGDADRLGAVDANGEVVWGDKLMILFSRALLKENPGAAILGEVKCSQTLYDDIAAQGGKPIMWKTGHSIIKSKMKESGALLAGEMSGHLFFADRYFGYDDAIYASLRLLEILANDGRSLGEMLSDVPTTFSTPELRVDCPDAIKFDVVRAVTEHYKKSGREVIDIDGARIQFGKPGEPAWGLVRASNTGPVLVLRFEATTAEERDRIRAEVEATVLSARQTTTA</sequence>
<evidence type="ECO:0000256" key="7">
    <source>
        <dbReference type="RuleBase" id="RU004326"/>
    </source>
</evidence>
<evidence type="ECO:0000256" key="1">
    <source>
        <dbReference type="ARBA" id="ARBA00001946"/>
    </source>
</evidence>
<keyword evidence="6" id="KW-0413">Isomerase</keyword>
<dbReference type="CDD" id="cd03089">
    <property type="entry name" value="PMM_PGM"/>
    <property type="match status" value="1"/>
</dbReference>